<name>A0ABN8EQM7_9GAMM</name>
<organism evidence="1 2">
    <name type="scientific">Sinobacterium norvegicum</name>
    <dbReference type="NCBI Taxonomy" id="1641715"/>
    <lineage>
        <taxon>Bacteria</taxon>
        <taxon>Pseudomonadati</taxon>
        <taxon>Pseudomonadota</taxon>
        <taxon>Gammaproteobacteria</taxon>
        <taxon>Cellvibrionales</taxon>
        <taxon>Spongiibacteraceae</taxon>
        <taxon>Sinobacterium</taxon>
    </lineage>
</organism>
<sequence length="137" mass="15721">MSLGSWDPKADEQRKNIAIENQHIELFVANGCNDNVEDIAASLNEHQRQTLIGLCELSVHDWQQAAASLSNTELWYIIRFWTAAEYTIDSWDCAEKSPVIAINKLLKKRKAPLNKDQLQWIKNNSRNQFIPNGPLLF</sequence>
<keyword evidence="2" id="KW-1185">Reference proteome</keyword>
<evidence type="ECO:0000313" key="1">
    <source>
        <dbReference type="EMBL" id="CAH0992576.1"/>
    </source>
</evidence>
<dbReference type="RefSeq" id="WP_237445257.1">
    <property type="nucleotide sequence ID" value="NZ_CAKLPX010000003.1"/>
</dbReference>
<evidence type="ECO:0000313" key="2">
    <source>
        <dbReference type="Proteomes" id="UP000838100"/>
    </source>
</evidence>
<comment type="caution">
    <text evidence="1">The sequence shown here is derived from an EMBL/GenBank/DDBJ whole genome shotgun (WGS) entry which is preliminary data.</text>
</comment>
<accession>A0ABN8EQM7</accession>
<protein>
    <submittedName>
        <fullName evidence="1">Uncharacterized protein</fullName>
    </submittedName>
</protein>
<reference evidence="1" key="1">
    <citation type="submission" date="2021-12" db="EMBL/GenBank/DDBJ databases">
        <authorList>
            <person name="Rodrigo-Torres L."/>
            <person name="Arahal R. D."/>
            <person name="Lucena T."/>
        </authorList>
    </citation>
    <scope>NUCLEOTIDE SEQUENCE</scope>
    <source>
        <strain evidence="1">CECT 8267</strain>
    </source>
</reference>
<dbReference type="EMBL" id="CAKLPX010000003">
    <property type="protein sequence ID" value="CAH0992576.1"/>
    <property type="molecule type" value="Genomic_DNA"/>
</dbReference>
<proteinExistence type="predicted"/>
<dbReference type="Proteomes" id="UP000838100">
    <property type="component" value="Unassembled WGS sequence"/>
</dbReference>
<gene>
    <name evidence="1" type="ORF">SIN8267_02709</name>
</gene>